<dbReference type="EMBL" id="JAPMOS010000002">
    <property type="protein sequence ID" value="KAJ4462626.1"/>
    <property type="molecule type" value="Genomic_DNA"/>
</dbReference>
<organism evidence="3 4">
    <name type="scientific">Paratrimastix pyriformis</name>
    <dbReference type="NCBI Taxonomy" id="342808"/>
    <lineage>
        <taxon>Eukaryota</taxon>
        <taxon>Metamonada</taxon>
        <taxon>Preaxostyla</taxon>
        <taxon>Paratrimastigidae</taxon>
        <taxon>Paratrimastix</taxon>
    </lineage>
</organism>
<feature type="transmembrane region" description="Helical" evidence="2">
    <location>
        <begin position="253"/>
        <end position="283"/>
    </location>
</feature>
<evidence type="ECO:0000313" key="3">
    <source>
        <dbReference type="EMBL" id="KAJ4462626.1"/>
    </source>
</evidence>
<dbReference type="Proteomes" id="UP001141327">
    <property type="component" value="Unassembled WGS sequence"/>
</dbReference>
<keyword evidence="1" id="KW-0175">Coiled coil</keyword>
<gene>
    <name evidence="3" type="ORF">PAPYR_621</name>
</gene>
<keyword evidence="2" id="KW-0472">Membrane</keyword>
<proteinExistence type="predicted"/>
<sequence length="436" mass="46955">MLHSTRSPGTDNGTRDIFWAPPDPPPGHSNFSTKMLRLFFFSLFAFCSFALPQMQEGITQFQEFASNGDTCGVSLSSSTTINSVSYVWTQPSELSSCSGLGYPTKVVLTLTPHTSASYPYYRVFVFTSTEFTKYKNGQQATCLNTGCATYYSSSSQNTVQTTIDPDVTSNPVVVLENADQSYTLYFSGTIIFSYPSCSSYSSCSSCTDYYGCGYCQSSSSCVRGKSSGPYSGSCSTDSWAYYESACSSLPPSFSIGGILGVAIGVFGVVVVVLIIICCCCCAAKRKKQPVPQPKAQQLVVVATGNVAETAALKQQLATQQAQLQQATMTIQAQQQQQAHMQQVAGVQIHQAAAQQQQAQMQAAQMQQELMRQQMVMQQMQQQQQPPMPMMMMQPGGYPPAPAPGMPVYQPAMAVQGGVTVQVQGVPAAQHSVPIGL</sequence>
<evidence type="ECO:0000256" key="1">
    <source>
        <dbReference type="SAM" id="Coils"/>
    </source>
</evidence>
<keyword evidence="4" id="KW-1185">Reference proteome</keyword>
<evidence type="ECO:0000256" key="2">
    <source>
        <dbReference type="SAM" id="Phobius"/>
    </source>
</evidence>
<accession>A0ABQ8UU19</accession>
<protein>
    <submittedName>
        <fullName evidence="3">Uncharacterized protein</fullName>
    </submittedName>
</protein>
<keyword evidence="2" id="KW-1133">Transmembrane helix</keyword>
<feature type="coiled-coil region" evidence="1">
    <location>
        <begin position="309"/>
        <end position="382"/>
    </location>
</feature>
<comment type="caution">
    <text evidence="3">The sequence shown here is derived from an EMBL/GenBank/DDBJ whole genome shotgun (WGS) entry which is preliminary data.</text>
</comment>
<name>A0ABQ8UU19_9EUKA</name>
<evidence type="ECO:0000313" key="4">
    <source>
        <dbReference type="Proteomes" id="UP001141327"/>
    </source>
</evidence>
<reference evidence="3" key="1">
    <citation type="journal article" date="2022" name="bioRxiv">
        <title>Genomics of Preaxostyla Flagellates Illuminates Evolutionary Transitions and the Path Towards Mitochondrial Loss.</title>
        <authorList>
            <person name="Novak L.V.F."/>
            <person name="Treitli S.C."/>
            <person name="Pyrih J."/>
            <person name="Halakuc P."/>
            <person name="Pipaliya S.V."/>
            <person name="Vacek V."/>
            <person name="Brzon O."/>
            <person name="Soukal P."/>
            <person name="Eme L."/>
            <person name="Dacks J.B."/>
            <person name="Karnkowska A."/>
            <person name="Elias M."/>
            <person name="Hampl V."/>
        </authorList>
    </citation>
    <scope>NUCLEOTIDE SEQUENCE</scope>
    <source>
        <strain evidence="3">RCP-MX</strain>
    </source>
</reference>
<keyword evidence="2" id="KW-0812">Transmembrane</keyword>